<organism evidence="2 3">
    <name type="scientific">Lactarius akahatsu</name>
    <dbReference type="NCBI Taxonomy" id="416441"/>
    <lineage>
        <taxon>Eukaryota</taxon>
        <taxon>Fungi</taxon>
        <taxon>Dikarya</taxon>
        <taxon>Basidiomycota</taxon>
        <taxon>Agaricomycotina</taxon>
        <taxon>Agaricomycetes</taxon>
        <taxon>Russulales</taxon>
        <taxon>Russulaceae</taxon>
        <taxon>Lactarius</taxon>
    </lineage>
</organism>
<evidence type="ECO:0000313" key="3">
    <source>
        <dbReference type="Proteomes" id="UP001201163"/>
    </source>
</evidence>
<dbReference type="InterPro" id="IPR052980">
    <property type="entry name" value="Crinkler_effector"/>
</dbReference>
<dbReference type="Proteomes" id="UP001201163">
    <property type="component" value="Unassembled WGS sequence"/>
</dbReference>
<feature type="region of interest" description="Disordered" evidence="1">
    <location>
        <begin position="373"/>
        <end position="399"/>
    </location>
</feature>
<feature type="compositionally biased region" description="Acidic residues" evidence="1">
    <location>
        <begin position="16"/>
        <end position="35"/>
    </location>
</feature>
<protein>
    <submittedName>
        <fullName evidence="2">Uncharacterized protein</fullName>
    </submittedName>
</protein>
<evidence type="ECO:0000256" key="1">
    <source>
        <dbReference type="SAM" id="MobiDB-lite"/>
    </source>
</evidence>
<evidence type="ECO:0000313" key="2">
    <source>
        <dbReference type="EMBL" id="KAH9001189.1"/>
    </source>
</evidence>
<proteinExistence type="predicted"/>
<dbReference type="PANTHER" id="PTHR33129:SF1">
    <property type="entry name" value="ATP-BINDING PROTEIN"/>
    <property type="match status" value="1"/>
</dbReference>
<feature type="region of interest" description="Disordered" evidence="1">
    <location>
        <begin position="1"/>
        <end position="36"/>
    </location>
</feature>
<gene>
    <name evidence="2" type="ORF">EDB92DRAFT_1788862</name>
</gene>
<dbReference type="EMBL" id="JAKELL010000001">
    <property type="protein sequence ID" value="KAH9001189.1"/>
    <property type="molecule type" value="Genomic_DNA"/>
</dbReference>
<comment type="caution">
    <text evidence="2">The sequence shown here is derived from an EMBL/GenBank/DDBJ whole genome shotgun (WGS) entry which is preliminary data.</text>
</comment>
<name>A0AAD4LVA5_9AGAM</name>
<sequence>MQDEETKWRATQPENESMDVDEAAEEDEDENEGDETGAGFYILTLGTPDLECQKLWIRKDYIRLYDFCQKYMESRREGQQAPSLVITGQTGIGKSYWIYYALRRRLAEKKPVIWYRDSTLFLFVEEGIYQAPEHFRSTTLKTLVWTLVDSDESPSGIPPRLAVRGTKHFITFTTYPQPDRWKHMEKSTDCAICIMNPWTRKEISKAAIIHGLTDSDKRIDEMYDQFGPTPRICFDLLHNKHRLAQYKTRYNDALKELSLETLCSWVSDTRKFRMDTVSETIFLLKRVPKKELRQADLNDSDDMDLVYSSVEPLSLGVKVVLRNRLWHELRSEQLRLYKHLADLEGTRYITGLVFRALGHSKLQSTTRLELLPMVKRGSGPSGGSDKLPRWHSDHGSGANPSSVRHIDFAALDLDLYSSRPCQIKDGVYYSPIARNQVAFDSFIMADQKLYIFQFIIGPDHLLNKGILSFFSQESLPPRANWHFVFVVPPGLEISCPQPRDSDLKELLDEMKLFSMVLDPRY</sequence>
<reference evidence="2" key="1">
    <citation type="submission" date="2022-01" db="EMBL/GenBank/DDBJ databases">
        <title>Comparative genomics reveals a dynamic genome evolution in the ectomycorrhizal milk-cap (Lactarius) mushrooms.</title>
        <authorList>
            <consortium name="DOE Joint Genome Institute"/>
            <person name="Lebreton A."/>
            <person name="Tang N."/>
            <person name="Kuo A."/>
            <person name="LaButti K."/>
            <person name="Drula E."/>
            <person name="Barry K."/>
            <person name="Clum A."/>
            <person name="Lipzen A."/>
            <person name="Mousain D."/>
            <person name="Ng V."/>
            <person name="Wang R."/>
            <person name="Wang X."/>
            <person name="Dai Y."/>
            <person name="Henrissat B."/>
            <person name="Grigoriev I.V."/>
            <person name="Guerin-Laguette A."/>
            <person name="Yu F."/>
            <person name="Martin F.M."/>
        </authorList>
    </citation>
    <scope>NUCLEOTIDE SEQUENCE</scope>
    <source>
        <strain evidence="2">QP</strain>
    </source>
</reference>
<dbReference type="AlphaFoldDB" id="A0AAD4LVA5"/>
<accession>A0AAD4LVA5</accession>
<dbReference type="PANTHER" id="PTHR33129">
    <property type="entry name" value="PROTEIN KINASE DOMAIN-CONTAINING PROTEIN-RELATED"/>
    <property type="match status" value="1"/>
</dbReference>
<keyword evidence="3" id="KW-1185">Reference proteome</keyword>